<dbReference type="AlphaFoldDB" id="A0A9Q0HQQ6"/>
<dbReference type="Pfam" id="PF03478">
    <property type="entry name" value="Beta-prop_KIB1-4"/>
    <property type="match status" value="1"/>
</dbReference>
<accession>A0A9Q0HQQ6</accession>
<dbReference type="EMBL" id="JAMQYH010000003">
    <property type="protein sequence ID" value="KAJ1695021.1"/>
    <property type="molecule type" value="Genomic_DNA"/>
</dbReference>
<organism evidence="2 3">
    <name type="scientific">Rhynchospora breviuscula</name>
    <dbReference type="NCBI Taxonomy" id="2022672"/>
    <lineage>
        <taxon>Eukaryota</taxon>
        <taxon>Viridiplantae</taxon>
        <taxon>Streptophyta</taxon>
        <taxon>Embryophyta</taxon>
        <taxon>Tracheophyta</taxon>
        <taxon>Spermatophyta</taxon>
        <taxon>Magnoliopsida</taxon>
        <taxon>Liliopsida</taxon>
        <taxon>Poales</taxon>
        <taxon>Cyperaceae</taxon>
        <taxon>Cyperoideae</taxon>
        <taxon>Rhynchosporeae</taxon>
        <taxon>Rhynchospora</taxon>
    </lineage>
</organism>
<evidence type="ECO:0000313" key="3">
    <source>
        <dbReference type="Proteomes" id="UP001151287"/>
    </source>
</evidence>
<proteinExistence type="predicted"/>
<feature type="domain" description="KIB1-4 beta-propeller" evidence="1">
    <location>
        <begin position="71"/>
        <end position="310"/>
    </location>
</feature>
<protein>
    <recommendedName>
        <fullName evidence="1">KIB1-4 beta-propeller domain-containing protein</fullName>
    </recommendedName>
</protein>
<dbReference type="InterPro" id="IPR050942">
    <property type="entry name" value="F-box_BR-signaling"/>
</dbReference>
<reference evidence="2" key="1">
    <citation type="journal article" date="2022" name="Cell">
        <title>Repeat-based holocentromeres influence genome architecture and karyotype evolution.</title>
        <authorList>
            <person name="Hofstatter P.G."/>
            <person name="Thangavel G."/>
            <person name="Lux T."/>
            <person name="Neumann P."/>
            <person name="Vondrak T."/>
            <person name="Novak P."/>
            <person name="Zhang M."/>
            <person name="Costa L."/>
            <person name="Castellani M."/>
            <person name="Scott A."/>
            <person name="Toegelov H."/>
            <person name="Fuchs J."/>
            <person name="Mata-Sucre Y."/>
            <person name="Dias Y."/>
            <person name="Vanzela A.L.L."/>
            <person name="Huettel B."/>
            <person name="Almeida C.C.S."/>
            <person name="Simkova H."/>
            <person name="Souza G."/>
            <person name="Pedrosa-Harand A."/>
            <person name="Macas J."/>
            <person name="Mayer K.F.X."/>
            <person name="Houben A."/>
            <person name="Marques A."/>
        </authorList>
    </citation>
    <scope>NUCLEOTIDE SEQUENCE</scope>
    <source>
        <strain evidence="2">RhyBre1mFocal</strain>
    </source>
</reference>
<dbReference type="Proteomes" id="UP001151287">
    <property type="component" value="Unassembled WGS sequence"/>
</dbReference>
<dbReference type="PANTHER" id="PTHR44259">
    <property type="entry name" value="OS07G0183000 PROTEIN-RELATED"/>
    <property type="match status" value="1"/>
</dbReference>
<sequence>MEAKESLERDWSSLLPELLNLIVRNLTEISDFVRFRAVCMAWRSSTTITDLLPQFPWILECHHFLEDDLRFYSIHFGKTYSIHAAKSLGKWLIGSSINYIKIFDITRQVFSLLNPLKDHEIPIPAYDCGKYPYWIGPWQNRMGVQMICYGHEGCQNPKLVFYHLDENNWSELIIGSDYVNCDISNCNLFYLNGMLFNVLRDTGVTKVMDVSTNTLAYIIPPVEGYSTQGTEYIMDASGDILRVFQYGDPSVDLCQYCFIVHRLDINESGSVCWVEVDNIGNHALFFDMNGGFVLRACDFAGIKRNCIYYLTKMPMRLGETASCSVERIDIETGAREQFPCPLGRPQFWFVPVL</sequence>
<keyword evidence="3" id="KW-1185">Reference proteome</keyword>
<comment type="caution">
    <text evidence="2">The sequence shown here is derived from an EMBL/GenBank/DDBJ whole genome shotgun (WGS) entry which is preliminary data.</text>
</comment>
<dbReference type="OrthoDB" id="1023001at2759"/>
<evidence type="ECO:0000259" key="1">
    <source>
        <dbReference type="Pfam" id="PF03478"/>
    </source>
</evidence>
<evidence type="ECO:0000313" key="2">
    <source>
        <dbReference type="EMBL" id="KAJ1695021.1"/>
    </source>
</evidence>
<gene>
    <name evidence="2" type="ORF">LUZ63_011719</name>
</gene>
<dbReference type="PANTHER" id="PTHR44259:SF114">
    <property type="entry name" value="OS06G0707300 PROTEIN"/>
    <property type="match status" value="1"/>
</dbReference>
<dbReference type="InterPro" id="IPR005174">
    <property type="entry name" value="KIB1-4_b-propeller"/>
</dbReference>
<name>A0A9Q0HQQ6_9POAL</name>